<protein>
    <recommendedName>
        <fullName evidence="3">Ig-like domain-containing protein</fullName>
    </recommendedName>
</protein>
<keyword evidence="1" id="KW-1133">Transmembrane helix</keyword>
<dbReference type="InterPro" id="IPR007110">
    <property type="entry name" value="Ig-like_dom"/>
</dbReference>
<feature type="domain" description="Ig-like" evidence="3">
    <location>
        <begin position="33"/>
        <end position="122"/>
    </location>
</feature>
<dbReference type="InterPro" id="IPR003597">
    <property type="entry name" value="Ig_C1-set"/>
</dbReference>
<evidence type="ECO:0000313" key="4">
    <source>
        <dbReference type="Ensembl" id="ENSSMRP00000024321.1"/>
    </source>
</evidence>
<feature type="signal peptide" evidence="2">
    <location>
        <begin position="1"/>
        <end position="23"/>
    </location>
</feature>
<evidence type="ECO:0000256" key="1">
    <source>
        <dbReference type="SAM" id="Phobius"/>
    </source>
</evidence>
<proteinExistence type="predicted"/>
<evidence type="ECO:0000259" key="3">
    <source>
        <dbReference type="PROSITE" id="PS50835"/>
    </source>
</evidence>
<dbReference type="PANTHER" id="PTHR19944">
    <property type="entry name" value="MHC CLASS II-RELATED"/>
    <property type="match status" value="1"/>
</dbReference>
<dbReference type="AlphaFoldDB" id="A0A8D0DZU2"/>
<dbReference type="InterPro" id="IPR036179">
    <property type="entry name" value="Ig-like_dom_sf"/>
</dbReference>
<dbReference type="PANTHER" id="PTHR19944:SF99">
    <property type="entry name" value="HLA CLASS II HISTOCOMPATIBILITY ANTIGEN, DRB1 BETA CHAIN"/>
    <property type="match status" value="1"/>
</dbReference>
<dbReference type="InterPro" id="IPR050160">
    <property type="entry name" value="MHC/Immunoglobulin"/>
</dbReference>
<reference evidence="4" key="2">
    <citation type="submission" date="2025-09" db="UniProtKB">
        <authorList>
            <consortium name="Ensembl"/>
        </authorList>
    </citation>
    <scope>IDENTIFICATION</scope>
</reference>
<evidence type="ECO:0000313" key="5">
    <source>
        <dbReference type="Proteomes" id="UP000694421"/>
    </source>
</evidence>
<keyword evidence="2" id="KW-0732">Signal</keyword>
<dbReference type="OMA" id="QKSESCQ"/>
<dbReference type="InterPro" id="IPR013783">
    <property type="entry name" value="Ig-like_fold"/>
</dbReference>
<dbReference type="SMART" id="SM00407">
    <property type="entry name" value="IGc1"/>
    <property type="match status" value="1"/>
</dbReference>
<evidence type="ECO:0000256" key="2">
    <source>
        <dbReference type="SAM" id="SignalP"/>
    </source>
</evidence>
<keyword evidence="1" id="KW-0472">Membrane</keyword>
<dbReference type="PROSITE" id="PS50835">
    <property type="entry name" value="IG_LIKE"/>
    <property type="match status" value="1"/>
</dbReference>
<dbReference type="Proteomes" id="UP000694421">
    <property type="component" value="Unplaced"/>
</dbReference>
<dbReference type="Pfam" id="PF07654">
    <property type="entry name" value="C1-set"/>
    <property type="match status" value="1"/>
</dbReference>
<dbReference type="Ensembl" id="ENSSMRT00000028500.1">
    <property type="protein sequence ID" value="ENSSMRP00000024321.1"/>
    <property type="gene ID" value="ENSSMRG00000018852.1"/>
</dbReference>
<sequence length="166" mass="18512">MRLPALVLLVVLGGLFPAGGLRASLVGKPKVQPRVKITATRQLSSSGYNTLLICDVTKFFPFKIEIKWLKNGKELEDPIWSTDLIQNVDWTFQIQAMLVTQPEHGDVYACWVDRATFKKPITVHWEAHSSMARSKMWTGIMGVILGSVFVTAGLTLYLHSKKGLIS</sequence>
<keyword evidence="1" id="KW-0812">Transmembrane</keyword>
<feature type="transmembrane region" description="Helical" evidence="1">
    <location>
        <begin position="136"/>
        <end position="158"/>
    </location>
</feature>
<organism evidence="4 5">
    <name type="scientific">Salvator merianae</name>
    <name type="common">Argentine black and white tegu</name>
    <name type="synonym">Tupinambis merianae</name>
    <dbReference type="NCBI Taxonomy" id="96440"/>
    <lineage>
        <taxon>Eukaryota</taxon>
        <taxon>Metazoa</taxon>
        <taxon>Chordata</taxon>
        <taxon>Craniata</taxon>
        <taxon>Vertebrata</taxon>
        <taxon>Euteleostomi</taxon>
        <taxon>Lepidosauria</taxon>
        <taxon>Squamata</taxon>
        <taxon>Bifurcata</taxon>
        <taxon>Unidentata</taxon>
        <taxon>Episquamata</taxon>
        <taxon>Laterata</taxon>
        <taxon>Teiioidea</taxon>
        <taxon>Teiidae</taxon>
        <taxon>Salvator</taxon>
    </lineage>
</organism>
<keyword evidence="5" id="KW-1185">Reference proteome</keyword>
<feature type="chain" id="PRO_5034499597" description="Ig-like domain-containing protein" evidence="2">
    <location>
        <begin position="24"/>
        <end position="166"/>
    </location>
</feature>
<dbReference type="Gene3D" id="2.60.40.10">
    <property type="entry name" value="Immunoglobulins"/>
    <property type="match status" value="1"/>
</dbReference>
<name>A0A8D0DZU2_SALMN</name>
<dbReference type="SUPFAM" id="SSF48726">
    <property type="entry name" value="Immunoglobulin"/>
    <property type="match status" value="1"/>
</dbReference>
<dbReference type="GeneTree" id="ENSGT00950000183127"/>
<reference evidence="4" key="1">
    <citation type="submission" date="2025-08" db="UniProtKB">
        <authorList>
            <consortium name="Ensembl"/>
        </authorList>
    </citation>
    <scope>IDENTIFICATION</scope>
</reference>
<accession>A0A8D0DZU2</accession>